<dbReference type="STRING" id="383372.Rcas_1890"/>
<dbReference type="RefSeq" id="WP_012120405.1">
    <property type="nucleotide sequence ID" value="NC_009767.1"/>
</dbReference>
<dbReference type="InterPro" id="IPR036527">
    <property type="entry name" value="SCP2_sterol-bd_dom_sf"/>
</dbReference>
<dbReference type="Proteomes" id="UP000000263">
    <property type="component" value="Chromosome"/>
</dbReference>
<gene>
    <name evidence="2" type="ordered locus">Rcas_1890</name>
</gene>
<dbReference type="eggNOG" id="COG3255">
    <property type="taxonomic scope" value="Bacteria"/>
</dbReference>
<evidence type="ECO:0000313" key="2">
    <source>
        <dbReference type="EMBL" id="ABU57980.1"/>
    </source>
</evidence>
<dbReference type="InterPro" id="IPR003033">
    <property type="entry name" value="SCP2_sterol-bd_dom"/>
</dbReference>
<dbReference type="Pfam" id="PF02036">
    <property type="entry name" value="SCP2"/>
    <property type="match status" value="1"/>
</dbReference>
<dbReference type="Gene3D" id="3.30.1050.10">
    <property type="entry name" value="SCP2 sterol-binding domain"/>
    <property type="match status" value="1"/>
</dbReference>
<feature type="domain" description="SCP2" evidence="1">
    <location>
        <begin position="104"/>
        <end position="181"/>
    </location>
</feature>
<dbReference type="AlphaFoldDB" id="A7NKG0"/>
<protein>
    <submittedName>
        <fullName evidence="2">Sterol-binding domain protein</fullName>
    </submittedName>
</protein>
<evidence type="ECO:0000259" key="1">
    <source>
        <dbReference type="Pfam" id="PF02036"/>
    </source>
</evidence>
<sequence>MSDMTPAVYFSQIVPQRFAEAVAGASEEVLAQPELTVTYTIEGEGDQGGVFGLKVAGSSIEFIDGGIEGADLQLTLSYDNWRSAAEGDGLEPFIDYFLRRKVEVVKNLRGMVKLELTRSDESLFESVSIFGGQSEPSVTLRMTTDDYRQMLSGELNGQMAFMMGKLRFEGSLPLLMQIGALSG</sequence>
<organism evidence="2 3">
    <name type="scientific">Roseiflexus castenholzii (strain DSM 13941 / HLO8)</name>
    <dbReference type="NCBI Taxonomy" id="383372"/>
    <lineage>
        <taxon>Bacteria</taxon>
        <taxon>Bacillati</taxon>
        <taxon>Chloroflexota</taxon>
        <taxon>Chloroflexia</taxon>
        <taxon>Chloroflexales</taxon>
        <taxon>Roseiflexineae</taxon>
        <taxon>Roseiflexaceae</taxon>
        <taxon>Roseiflexus</taxon>
    </lineage>
</organism>
<proteinExistence type="predicted"/>
<name>A7NKG0_ROSCS</name>
<dbReference type="SUPFAM" id="SSF55718">
    <property type="entry name" value="SCP-like"/>
    <property type="match status" value="1"/>
</dbReference>
<dbReference type="OrthoDB" id="9809312at2"/>
<keyword evidence="3" id="KW-1185">Reference proteome</keyword>
<dbReference type="HOGENOM" id="CLU_1501529_0_0_0"/>
<dbReference type="EMBL" id="CP000804">
    <property type="protein sequence ID" value="ABU57980.1"/>
    <property type="molecule type" value="Genomic_DNA"/>
</dbReference>
<reference evidence="2 3" key="1">
    <citation type="submission" date="2007-08" db="EMBL/GenBank/DDBJ databases">
        <title>Complete sequence of Roseiflexus castenholzii DSM 13941.</title>
        <authorList>
            <consortium name="US DOE Joint Genome Institute"/>
            <person name="Copeland A."/>
            <person name="Lucas S."/>
            <person name="Lapidus A."/>
            <person name="Barry K."/>
            <person name="Glavina del Rio T."/>
            <person name="Dalin E."/>
            <person name="Tice H."/>
            <person name="Pitluck S."/>
            <person name="Thompson L.S."/>
            <person name="Brettin T."/>
            <person name="Bruce D."/>
            <person name="Detter J.C."/>
            <person name="Han C."/>
            <person name="Tapia R."/>
            <person name="Schmutz J."/>
            <person name="Larimer F."/>
            <person name="Land M."/>
            <person name="Hauser L."/>
            <person name="Kyrpides N."/>
            <person name="Mikhailova N."/>
            <person name="Bryant D.A."/>
            <person name="Hanada S."/>
            <person name="Tsukatani Y."/>
            <person name="Richardson P."/>
        </authorList>
    </citation>
    <scope>NUCLEOTIDE SEQUENCE [LARGE SCALE GENOMIC DNA]</scope>
    <source>
        <strain evidence="3">DSM 13941 / HLO8</strain>
    </source>
</reference>
<evidence type="ECO:0000313" key="3">
    <source>
        <dbReference type="Proteomes" id="UP000000263"/>
    </source>
</evidence>
<accession>A7NKG0</accession>
<dbReference type="KEGG" id="rca:Rcas_1890"/>